<evidence type="ECO:0000256" key="6">
    <source>
        <dbReference type="ARBA" id="ARBA00022895"/>
    </source>
</evidence>
<dbReference type="PANTHER" id="PTHR14513:SF0">
    <property type="entry name" value="PROTECTION OF TELOMERES PROTEIN 1"/>
    <property type="match status" value="1"/>
</dbReference>
<gene>
    <name evidence="11" type="ORF">GQX73_g4186</name>
</gene>
<feature type="region of interest" description="Disordered" evidence="9">
    <location>
        <begin position="597"/>
        <end position="622"/>
    </location>
</feature>
<dbReference type="InterPro" id="IPR011564">
    <property type="entry name" value="Telomer_end-bd_POT1/Cdc13"/>
</dbReference>
<sequence length="741" mass="85137">MTPYQPSSSAKFAPAMRELPSGYTKIGDILAETVPVGRLVNVMGLVKDYQVPIRTNGSDYKCTITIYDKSIEYDYQVGLVVSIFRKTDEMPRPTAGDVLVINAAKVQSYRENTSLIANKSTSFHIYSASDIPKPPQSAKDALRPPYATRQLSEKEHEYVSCLYHFTNRDSIPDVATFQRQVDQSGHMKDKFCKLDNIADGKFCDVIVNVVKAPFEEMDKTTLWVSDYTQNDSFHKRAWDGVKQMGGHDEDSDSLLDTDTDTASKWTGPFGQRSMQVTCFEPHASYVRSEIQLNQWIRIRNLRIKFGNNGLNLEGVLHEDRDFSRRQIDVLKWDGKDCDPRLKEAIRRKLEYEKLKKKQLKSLEENEGVNNPGTKRNVDDSKEPKLNAKARRNLRRAAIKKVEVEDEQAEERLGLNELIKCESREQPVTPVPSIVKPVLWETTVEGEKVTLTLPFNCVKYRTNVRVVDFRPRKLEDFAAWRKSTESDVLSDCSSDSDSGSDDDHGPPARYSGKKIWEWRFALQLEDVNPKLREDNRFWVVVDNIEAQQLTGSDACDLREDPDTLHILREQLFKLWGNLEEMKLQEQQLQITNQRRVAARLPPPSSDNERSQETDGTANKKQNKVKLSNKPFSCCIRQYGVRVREPDPHKADAGEGHRWHTMSTPADDTNGPDPWDKETKRKFQNKSKSEYFDPCQEAASRSIQCLRRNGGDRAMCTDYFEAYRACKKEWINRRKEEKGGFFS</sequence>
<dbReference type="SUPFAM" id="SSF50249">
    <property type="entry name" value="Nucleic acid-binding proteins"/>
    <property type="match status" value="2"/>
</dbReference>
<evidence type="ECO:0000256" key="3">
    <source>
        <dbReference type="ARBA" id="ARBA00008442"/>
    </source>
</evidence>
<dbReference type="GO" id="GO:0000783">
    <property type="term" value="C:nuclear telomere cap complex"/>
    <property type="evidence" value="ECO:0007669"/>
    <property type="project" value="TreeGrafter"/>
</dbReference>
<dbReference type="Gene3D" id="2.40.50.140">
    <property type="entry name" value="Nucleic acid-binding proteins"/>
    <property type="match status" value="2"/>
</dbReference>
<comment type="subcellular location">
    <subcellularLocation>
        <location evidence="2">Chromosome</location>
        <location evidence="2">Telomere</location>
    </subcellularLocation>
    <subcellularLocation>
        <location evidence="1">Nucleus</location>
    </subcellularLocation>
</comment>
<dbReference type="AlphaFoldDB" id="A0A7C8N692"/>
<dbReference type="InterPro" id="IPR012340">
    <property type="entry name" value="NA-bd_OB-fold"/>
</dbReference>
<comment type="similarity">
    <text evidence="3">Belongs to the telombin family.</text>
</comment>
<feature type="region of interest" description="Disordered" evidence="9">
    <location>
        <begin position="643"/>
        <end position="673"/>
    </location>
</feature>
<dbReference type="FunFam" id="2.40.50.140:FF:000303">
    <property type="entry name" value="Protection of telomeres protein 1"/>
    <property type="match status" value="1"/>
</dbReference>
<evidence type="ECO:0000256" key="1">
    <source>
        <dbReference type="ARBA" id="ARBA00004123"/>
    </source>
</evidence>
<comment type="caution">
    <text evidence="11">The sequence shown here is derived from an EMBL/GenBank/DDBJ whole genome shotgun (WGS) entry which is preliminary data.</text>
</comment>
<dbReference type="InterPro" id="IPR028389">
    <property type="entry name" value="POT1"/>
</dbReference>
<feature type="compositionally biased region" description="Low complexity" evidence="9">
    <location>
        <begin position="487"/>
        <end position="496"/>
    </location>
</feature>
<dbReference type="PANTHER" id="PTHR14513">
    <property type="entry name" value="PROTECTION OF TELOMERES 1"/>
    <property type="match status" value="1"/>
</dbReference>
<dbReference type="GO" id="GO:0098505">
    <property type="term" value="F:G-rich strand telomeric DNA binding"/>
    <property type="evidence" value="ECO:0007669"/>
    <property type="project" value="TreeGrafter"/>
</dbReference>
<dbReference type="OrthoDB" id="2186770at2759"/>
<dbReference type="Pfam" id="PF02765">
    <property type="entry name" value="POT1"/>
    <property type="match status" value="1"/>
</dbReference>
<dbReference type="InterPro" id="IPR009069">
    <property type="entry name" value="Cys_alpha_HP_mot_SF"/>
</dbReference>
<dbReference type="Pfam" id="PF16686">
    <property type="entry name" value="POT1PC"/>
    <property type="match status" value="1"/>
</dbReference>
<evidence type="ECO:0000256" key="2">
    <source>
        <dbReference type="ARBA" id="ARBA00004574"/>
    </source>
</evidence>
<dbReference type="EMBL" id="WUBL01000037">
    <property type="protein sequence ID" value="KAF2969356.1"/>
    <property type="molecule type" value="Genomic_DNA"/>
</dbReference>
<dbReference type="GO" id="GO:0010521">
    <property type="term" value="F:telomerase inhibitor activity"/>
    <property type="evidence" value="ECO:0007669"/>
    <property type="project" value="TreeGrafter"/>
</dbReference>
<keyword evidence="12" id="KW-1185">Reference proteome</keyword>
<evidence type="ECO:0000256" key="5">
    <source>
        <dbReference type="ARBA" id="ARBA00022454"/>
    </source>
</evidence>
<feature type="region of interest" description="Disordered" evidence="9">
    <location>
        <begin position="487"/>
        <end position="507"/>
    </location>
</feature>
<dbReference type="PROSITE" id="PS51808">
    <property type="entry name" value="CHCH"/>
    <property type="match status" value="1"/>
</dbReference>
<evidence type="ECO:0000313" key="11">
    <source>
        <dbReference type="EMBL" id="KAF2969356.1"/>
    </source>
</evidence>
<evidence type="ECO:0000256" key="9">
    <source>
        <dbReference type="SAM" id="MobiDB-lite"/>
    </source>
</evidence>
<dbReference type="InterPro" id="IPR032042">
    <property type="entry name" value="POT1PC"/>
</dbReference>
<organism evidence="11 12">
    <name type="scientific">Xylaria multiplex</name>
    <dbReference type="NCBI Taxonomy" id="323545"/>
    <lineage>
        <taxon>Eukaryota</taxon>
        <taxon>Fungi</taxon>
        <taxon>Dikarya</taxon>
        <taxon>Ascomycota</taxon>
        <taxon>Pezizomycotina</taxon>
        <taxon>Sordariomycetes</taxon>
        <taxon>Xylariomycetidae</taxon>
        <taxon>Xylariales</taxon>
        <taxon>Xylariaceae</taxon>
        <taxon>Xylaria</taxon>
    </lineage>
</organism>
<keyword evidence="5" id="KW-0158">Chromosome</keyword>
<dbReference type="Proteomes" id="UP000481858">
    <property type="component" value="Unassembled WGS sequence"/>
</dbReference>
<evidence type="ECO:0000256" key="8">
    <source>
        <dbReference type="ARBA" id="ARBA00023242"/>
    </source>
</evidence>
<evidence type="ECO:0000313" key="12">
    <source>
        <dbReference type="Proteomes" id="UP000481858"/>
    </source>
</evidence>
<dbReference type="SUPFAM" id="SSF47072">
    <property type="entry name" value="Cysteine alpha-hairpin motif"/>
    <property type="match status" value="1"/>
</dbReference>
<accession>A0A7C8N692</accession>
<dbReference type="GO" id="GO:0032210">
    <property type="term" value="P:regulation of telomere maintenance via telomerase"/>
    <property type="evidence" value="ECO:0007669"/>
    <property type="project" value="TreeGrafter"/>
</dbReference>
<proteinExistence type="inferred from homology"/>
<evidence type="ECO:0000259" key="10">
    <source>
        <dbReference type="SMART" id="SM00976"/>
    </source>
</evidence>
<feature type="compositionally biased region" description="Basic and acidic residues" evidence="9">
    <location>
        <begin position="643"/>
        <end position="656"/>
    </location>
</feature>
<feature type="domain" description="Telomeric single stranded DNA binding POT1/Cdc13" evidence="10">
    <location>
        <begin position="23"/>
        <end position="167"/>
    </location>
</feature>
<keyword evidence="8" id="KW-0539">Nucleus</keyword>
<reference evidence="11 12" key="1">
    <citation type="submission" date="2019-12" db="EMBL/GenBank/DDBJ databases">
        <title>Draft genome sequence of the ascomycete Xylaria multiplex DSM 110363.</title>
        <authorList>
            <person name="Buettner E."/>
            <person name="Kellner H."/>
        </authorList>
    </citation>
    <scope>NUCLEOTIDE SEQUENCE [LARGE SCALE GENOMIC DNA]</scope>
    <source>
        <strain evidence="11 12">DSM 110363</strain>
    </source>
</reference>
<name>A0A7C8N692_9PEZI</name>
<protein>
    <recommendedName>
        <fullName evidence="4">Protection of telomeres protein 1</fullName>
    </recommendedName>
</protein>
<evidence type="ECO:0000256" key="7">
    <source>
        <dbReference type="ARBA" id="ARBA00023125"/>
    </source>
</evidence>
<dbReference type="InParanoid" id="A0A7C8N692"/>
<keyword evidence="6" id="KW-0779">Telomere</keyword>
<feature type="region of interest" description="Disordered" evidence="9">
    <location>
        <begin position="362"/>
        <end position="383"/>
    </location>
</feature>
<keyword evidence="7" id="KW-0238">DNA-binding</keyword>
<dbReference type="GO" id="GO:0016233">
    <property type="term" value="P:telomere capping"/>
    <property type="evidence" value="ECO:0007669"/>
    <property type="project" value="TreeGrafter"/>
</dbReference>
<dbReference type="SMART" id="SM00976">
    <property type="entry name" value="Telo_bind"/>
    <property type="match status" value="1"/>
</dbReference>
<evidence type="ECO:0000256" key="4">
    <source>
        <dbReference type="ARBA" id="ARBA00015253"/>
    </source>
</evidence>